<name>A0ABC9WR27_GRUJA</name>
<dbReference type="Proteomes" id="UP001623348">
    <property type="component" value="Unassembled WGS sequence"/>
</dbReference>
<organism evidence="1 2">
    <name type="scientific">Grus japonensis</name>
    <name type="common">Japanese crane</name>
    <name type="synonym">Red-crowned crane</name>
    <dbReference type="NCBI Taxonomy" id="30415"/>
    <lineage>
        <taxon>Eukaryota</taxon>
        <taxon>Metazoa</taxon>
        <taxon>Chordata</taxon>
        <taxon>Craniata</taxon>
        <taxon>Vertebrata</taxon>
        <taxon>Euteleostomi</taxon>
        <taxon>Archelosauria</taxon>
        <taxon>Archosauria</taxon>
        <taxon>Dinosauria</taxon>
        <taxon>Saurischia</taxon>
        <taxon>Theropoda</taxon>
        <taxon>Coelurosauria</taxon>
        <taxon>Aves</taxon>
        <taxon>Neognathae</taxon>
        <taxon>Neoaves</taxon>
        <taxon>Gruiformes</taxon>
        <taxon>Gruidae</taxon>
        <taxon>Grus</taxon>
    </lineage>
</organism>
<dbReference type="AlphaFoldDB" id="A0ABC9WR27"/>
<comment type="caution">
    <text evidence="1">The sequence shown here is derived from an EMBL/GenBank/DDBJ whole genome shotgun (WGS) entry which is preliminary data.</text>
</comment>
<sequence>MVCDNGLPRPSLMGKYNKPEGHATLVPQSQVQRDLNRLNKQANRNLMKFSKEKCKLLRLGRNNPRHQYVLGAAQLDSSLAEKGPGCPLGHQVDQQWALAAKKANGILGCIRQSIASRSKEVILPLSSALVRPHLEHCVQCWAPQYKRDMDMLDRVQQRFTKMMKGLEHLPYEERLKAGTVQHGEENAQGDLINVYKYLKGGYKGMEPGPFQ</sequence>
<evidence type="ECO:0000313" key="2">
    <source>
        <dbReference type="Proteomes" id="UP001623348"/>
    </source>
</evidence>
<gene>
    <name evidence="1" type="ORF">GRJ2_001256100</name>
</gene>
<proteinExistence type="predicted"/>
<accession>A0ABC9WR27</accession>
<protein>
    <submittedName>
        <fullName evidence="1">Mitochondrial enolase superfamily member 1</fullName>
    </submittedName>
</protein>
<reference evidence="1 2" key="1">
    <citation type="submission" date="2024-06" db="EMBL/GenBank/DDBJ databases">
        <title>The draft genome of Grus japonensis, version 3.</title>
        <authorList>
            <person name="Nabeshima K."/>
            <person name="Suzuki S."/>
            <person name="Onuma M."/>
        </authorList>
    </citation>
    <scope>NUCLEOTIDE SEQUENCE [LARGE SCALE GENOMIC DNA]</scope>
    <source>
        <strain evidence="1 2">451A</strain>
    </source>
</reference>
<dbReference type="EMBL" id="BAAFJT010000004">
    <property type="protein sequence ID" value="GAB0187908.1"/>
    <property type="molecule type" value="Genomic_DNA"/>
</dbReference>
<keyword evidence="2" id="KW-1185">Reference proteome</keyword>
<dbReference type="PANTHER" id="PTHR33332">
    <property type="entry name" value="REVERSE TRANSCRIPTASE DOMAIN-CONTAINING PROTEIN"/>
    <property type="match status" value="1"/>
</dbReference>
<evidence type="ECO:0000313" key="1">
    <source>
        <dbReference type="EMBL" id="GAB0187908.1"/>
    </source>
</evidence>